<dbReference type="AlphaFoldDB" id="A0A4Q7V6J3"/>
<gene>
    <name evidence="1" type="ORF">EV201_3360</name>
</gene>
<evidence type="ECO:0000313" key="2">
    <source>
        <dbReference type="Proteomes" id="UP000293562"/>
    </source>
</evidence>
<dbReference type="RefSeq" id="WP_165389690.1">
    <property type="nucleotide sequence ID" value="NZ_SHKN01000008.1"/>
</dbReference>
<organism evidence="1 2">
    <name type="scientific">Ancylomarina subtilis</name>
    <dbReference type="NCBI Taxonomy" id="1639035"/>
    <lineage>
        <taxon>Bacteria</taxon>
        <taxon>Pseudomonadati</taxon>
        <taxon>Bacteroidota</taxon>
        <taxon>Bacteroidia</taxon>
        <taxon>Marinilabiliales</taxon>
        <taxon>Marinifilaceae</taxon>
        <taxon>Ancylomarina</taxon>
    </lineage>
</organism>
<protein>
    <submittedName>
        <fullName evidence="1">Uncharacterized protein</fullName>
    </submittedName>
</protein>
<proteinExistence type="predicted"/>
<reference evidence="1 2" key="1">
    <citation type="submission" date="2019-02" db="EMBL/GenBank/DDBJ databases">
        <title>Genomic Encyclopedia of Type Strains, Phase IV (KMG-IV): sequencing the most valuable type-strain genomes for metagenomic binning, comparative biology and taxonomic classification.</title>
        <authorList>
            <person name="Goeker M."/>
        </authorList>
    </citation>
    <scope>NUCLEOTIDE SEQUENCE [LARGE SCALE GENOMIC DNA]</scope>
    <source>
        <strain evidence="1 2">DSM 28825</strain>
    </source>
</reference>
<accession>A0A4Q7V6J3</accession>
<dbReference type="Proteomes" id="UP000293562">
    <property type="component" value="Unassembled WGS sequence"/>
</dbReference>
<evidence type="ECO:0000313" key="1">
    <source>
        <dbReference type="EMBL" id="RZT91030.1"/>
    </source>
</evidence>
<comment type="caution">
    <text evidence="1">The sequence shown here is derived from an EMBL/GenBank/DDBJ whole genome shotgun (WGS) entry which is preliminary data.</text>
</comment>
<dbReference type="EMBL" id="SHKN01000008">
    <property type="protein sequence ID" value="RZT91030.1"/>
    <property type="molecule type" value="Genomic_DNA"/>
</dbReference>
<name>A0A4Q7V6J3_9BACT</name>
<keyword evidence="2" id="KW-1185">Reference proteome</keyword>
<sequence length="54" mass="6504">MKLTEETAKDLIESFDTLSEQLKEFREHFNFGVITERQEGLIFNLTEELRENRK</sequence>